<keyword evidence="1" id="KW-0812">Transmembrane</keyword>
<accession>A0ABV6FW13</accession>
<feature type="transmembrane region" description="Helical" evidence="1">
    <location>
        <begin position="87"/>
        <end position="110"/>
    </location>
</feature>
<sequence>MARFLVMLFITALMVYLVGQFVPFWALMILTGLISFILGLNPGMAFFSAGIGFGLTWFLKSLMIAIQTGSDLPVQMAELMGIKNDNLLMFATFFLGFFIGGFSALTGSLFKRLFEKKYEGVYRKG</sequence>
<evidence type="ECO:0000313" key="2">
    <source>
        <dbReference type="EMBL" id="MFC0264067.1"/>
    </source>
</evidence>
<keyword evidence="3" id="KW-1185">Reference proteome</keyword>
<feature type="transmembrane region" description="Helical" evidence="1">
    <location>
        <begin position="45"/>
        <end position="67"/>
    </location>
</feature>
<comment type="caution">
    <text evidence="2">The sequence shown here is derived from an EMBL/GenBank/DDBJ whole genome shotgun (WGS) entry which is preliminary data.</text>
</comment>
<dbReference type="Proteomes" id="UP001589797">
    <property type="component" value="Unassembled WGS sequence"/>
</dbReference>
<gene>
    <name evidence="2" type="ORF">ACFFIP_15345</name>
</gene>
<keyword evidence="1" id="KW-0472">Membrane</keyword>
<evidence type="ECO:0000256" key="1">
    <source>
        <dbReference type="SAM" id="Phobius"/>
    </source>
</evidence>
<dbReference type="EMBL" id="JBHLWI010000042">
    <property type="protein sequence ID" value="MFC0264067.1"/>
    <property type="molecule type" value="Genomic_DNA"/>
</dbReference>
<organism evidence="2 3">
    <name type="scientific">Fontibacter flavus</name>
    <dbReference type="NCBI Taxonomy" id="654838"/>
    <lineage>
        <taxon>Bacteria</taxon>
        <taxon>Pseudomonadati</taxon>
        <taxon>Bacteroidota</taxon>
        <taxon>Cytophagia</taxon>
        <taxon>Cytophagales</taxon>
        <taxon>Cyclobacteriaceae</taxon>
        <taxon>Fontibacter</taxon>
    </lineage>
</organism>
<dbReference type="RefSeq" id="WP_382388576.1">
    <property type="nucleotide sequence ID" value="NZ_JBHLWI010000042.1"/>
</dbReference>
<evidence type="ECO:0000313" key="3">
    <source>
        <dbReference type="Proteomes" id="UP001589797"/>
    </source>
</evidence>
<feature type="transmembrane region" description="Helical" evidence="1">
    <location>
        <begin position="6"/>
        <end position="38"/>
    </location>
</feature>
<reference evidence="2 3" key="1">
    <citation type="submission" date="2024-09" db="EMBL/GenBank/DDBJ databases">
        <authorList>
            <person name="Sun Q."/>
            <person name="Mori K."/>
        </authorList>
    </citation>
    <scope>NUCLEOTIDE SEQUENCE [LARGE SCALE GENOMIC DNA]</scope>
    <source>
        <strain evidence="2 3">CCM 7650</strain>
    </source>
</reference>
<name>A0ABV6FW13_9BACT</name>
<proteinExistence type="predicted"/>
<keyword evidence="1" id="KW-1133">Transmembrane helix</keyword>
<protein>
    <submittedName>
        <fullName evidence="2">Uncharacterized protein</fullName>
    </submittedName>
</protein>